<reference evidence="2" key="2">
    <citation type="journal article" date="2020" name="Microorganisms">
        <title>Osmotic Adaptation and Compatible Solute Biosynthesis of Phototrophic Bacteria as Revealed from Genome Analyses.</title>
        <authorList>
            <person name="Imhoff J.F."/>
            <person name="Rahn T."/>
            <person name="Kunzel S."/>
            <person name="Keller A."/>
            <person name="Neulinger S.C."/>
        </authorList>
    </citation>
    <scope>NUCLEOTIDE SEQUENCE</scope>
    <source>
        <strain evidence="2">DSM 4395</strain>
    </source>
</reference>
<evidence type="ECO:0000313" key="3">
    <source>
        <dbReference type="Proteomes" id="UP001296967"/>
    </source>
</evidence>
<evidence type="ECO:0000313" key="2">
    <source>
        <dbReference type="EMBL" id="MBK5932284.1"/>
    </source>
</evidence>
<proteinExistence type="predicted"/>
<dbReference type="Proteomes" id="UP001296967">
    <property type="component" value="Unassembled WGS sequence"/>
</dbReference>
<name>A0AAJ0UIU7_HALSE</name>
<feature type="region of interest" description="Disordered" evidence="1">
    <location>
        <begin position="1"/>
        <end position="34"/>
    </location>
</feature>
<dbReference type="Pfam" id="PF10604">
    <property type="entry name" value="Polyketide_cyc2"/>
    <property type="match status" value="1"/>
</dbReference>
<evidence type="ECO:0008006" key="4">
    <source>
        <dbReference type="Google" id="ProtNLM"/>
    </source>
</evidence>
<reference evidence="2" key="1">
    <citation type="submission" date="2017-05" db="EMBL/GenBank/DDBJ databases">
        <authorList>
            <person name="Imhoff J.F."/>
            <person name="Rahn T."/>
            <person name="Kuenzel S."/>
            <person name="Neulinger S.C."/>
        </authorList>
    </citation>
    <scope>NUCLEOTIDE SEQUENCE</scope>
    <source>
        <strain evidence="2">DSM 4395</strain>
    </source>
</reference>
<organism evidence="2 3">
    <name type="scientific">Halochromatium salexigens</name>
    <name type="common">Chromatium salexigens</name>
    <dbReference type="NCBI Taxonomy" id="49447"/>
    <lineage>
        <taxon>Bacteria</taxon>
        <taxon>Pseudomonadati</taxon>
        <taxon>Pseudomonadota</taxon>
        <taxon>Gammaproteobacteria</taxon>
        <taxon>Chromatiales</taxon>
        <taxon>Chromatiaceae</taxon>
        <taxon>Halochromatium</taxon>
    </lineage>
</organism>
<dbReference type="InterPro" id="IPR023393">
    <property type="entry name" value="START-like_dom_sf"/>
</dbReference>
<dbReference type="InterPro" id="IPR019587">
    <property type="entry name" value="Polyketide_cyclase/dehydratase"/>
</dbReference>
<accession>A0AAJ0UIU7</accession>
<feature type="compositionally biased region" description="Basic and acidic residues" evidence="1">
    <location>
        <begin position="1"/>
        <end position="23"/>
    </location>
</feature>
<gene>
    <name evidence="2" type="ORF">CCR82_17540</name>
</gene>
<evidence type="ECO:0000256" key="1">
    <source>
        <dbReference type="SAM" id="MobiDB-lite"/>
    </source>
</evidence>
<dbReference type="Gene3D" id="3.30.530.20">
    <property type="match status" value="1"/>
</dbReference>
<protein>
    <recommendedName>
        <fullName evidence="4">Polyketide cyclase/dehydrase/lipid transport protein</fullName>
    </recommendedName>
</protein>
<sequence length="195" mass="22271">MASGDCEKISLRDEHGGPLEGKKPSACGGARKAHHPRLVSGGETLVKAEARIEIERSPALVYRFIAEDFALNYPRWSPEVKELEINTQGPLRVGSVGRQVRVDQGRRTESVFRITQMEPAQRLTFESNAPNFLVDYHIAPQAEDRTQLTFTFELRRLELIMRPFEKLIRYAVQEGAQRNVRTLKRLIESEQERVS</sequence>
<comment type="caution">
    <text evidence="2">The sequence shown here is derived from an EMBL/GenBank/DDBJ whole genome shotgun (WGS) entry which is preliminary data.</text>
</comment>
<dbReference type="SUPFAM" id="SSF55961">
    <property type="entry name" value="Bet v1-like"/>
    <property type="match status" value="1"/>
</dbReference>
<keyword evidence="3" id="KW-1185">Reference proteome</keyword>
<dbReference type="EMBL" id="NHSF01000087">
    <property type="protein sequence ID" value="MBK5932284.1"/>
    <property type="molecule type" value="Genomic_DNA"/>
</dbReference>
<dbReference type="AlphaFoldDB" id="A0AAJ0UIU7"/>